<keyword evidence="5" id="KW-1185">Reference proteome</keyword>
<dbReference type="PRINTS" id="PR00080">
    <property type="entry name" value="SDRFAMILY"/>
</dbReference>
<name>A0A4R8XW11_9MICO</name>
<dbReference type="PANTHER" id="PTHR43086">
    <property type="entry name" value="VERY-LONG-CHAIN 3-OXOOACYL-COA REDUCTASE"/>
    <property type="match status" value="1"/>
</dbReference>
<dbReference type="PRINTS" id="PR00081">
    <property type="entry name" value="GDHRDH"/>
</dbReference>
<reference evidence="4 5" key="1">
    <citation type="submission" date="2019-03" db="EMBL/GenBank/DDBJ databases">
        <title>Genomics of glacier-inhabiting Cryobacterium strains.</title>
        <authorList>
            <person name="Liu Q."/>
            <person name="Xin Y.-H."/>
        </authorList>
    </citation>
    <scope>NUCLEOTIDE SEQUENCE [LARGE SCALE GENOMIC DNA]</scope>
    <source>
        <strain evidence="4 5">TMT2-48-2</strain>
    </source>
</reference>
<dbReference type="InterPro" id="IPR036291">
    <property type="entry name" value="NAD(P)-bd_dom_sf"/>
</dbReference>
<evidence type="ECO:0000256" key="3">
    <source>
        <dbReference type="RuleBase" id="RU000363"/>
    </source>
</evidence>
<dbReference type="Pfam" id="PF00106">
    <property type="entry name" value="adh_short"/>
    <property type="match status" value="1"/>
</dbReference>
<comment type="caution">
    <text evidence="4">The sequence shown here is derived from an EMBL/GenBank/DDBJ whole genome shotgun (WGS) entry which is preliminary data.</text>
</comment>
<evidence type="ECO:0000256" key="2">
    <source>
        <dbReference type="ARBA" id="ARBA00023002"/>
    </source>
</evidence>
<organism evidence="4 5">
    <name type="scientific">Cryobacterium cheniae</name>
    <dbReference type="NCBI Taxonomy" id="1259262"/>
    <lineage>
        <taxon>Bacteria</taxon>
        <taxon>Bacillati</taxon>
        <taxon>Actinomycetota</taxon>
        <taxon>Actinomycetes</taxon>
        <taxon>Micrococcales</taxon>
        <taxon>Microbacteriaceae</taxon>
        <taxon>Cryobacterium</taxon>
    </lineage>
</organism>
<dbReference type="Proteomes" id="UP000298433">
    <property type="component" value="Unassembled WGS sequence"/>
</dbReference>
<evidence type="ECO:0000313" key="4">
    <source>
        <dbReference type="EMBL" id="TFC82782.1"/>
    </source>
</evidence>
<dbReference type="OrthoDB" id="9797538at2"/>
<dbReference type="PIRSF" id="PIRSF000126">
    <property type="entry name" value="11-beta-HSD1"/>
    <property type="match status" value="1"/>
</dbReference>
<protein>
    <submittedName>
        <fullName evidence="4">SDR family oxidoreductase</fullName>
    </submittedName>
</protein>
<dbReference type="CDD" id="cd05233">
    <property type="entry name" value="SDR_c"/>
    <property type="match status" value="1"/>
</dbReference>
<sequence>MNFVFPGKTALVTGASSGIGSHYARAFAARGTNLVVVARRTDKLEALASDLRKKNGIDVTILSQDLSESGAAAAIEQALLDREITVDVLVNNAGFGTNARLVDEDRARLRTEIALNVGTLVDLTAAFLPGMVARDSGVVVNIASTSAYQPVPGMAVYAATKAFVLSFTEAVWGETRDTGVRVFAVSPGATDTEFFDVAGWQSPGRRVPASDVVDVTLAAINARKSVPSVVVGARNRVTSSLVKFVPRKTVIALAGSIFLPRG</sequence>
<keyword evidence="2" id="KW-0560">Oxidoreductase</keyword>
<dbReference type="InterPro" id="IPR002347">
    <property type="entry name" value="SDR_fam"/>
</dbReference>
<dbReference type="RefSeq" id="WP_134369068.1">
    <property type="nucleotide sequence ID" value="NZ_SOGN01000022.1"/>
</dbReference>
<accession>A0A4R8XW11</accession>
<comment type="similarity">
    <text evidence="1 3">Belongs to the short-chain dehydrogenases/reductases (SDR) family.</text>
</comment>
<gene>
    <name evidence="4" type="ORF">E3T23_03710</name>
</gene>
<dbReference type="Gene3D" id="3.40.50.720">
    <property type="entry name" value="NAD(P)-binding Rossmann-like Domain"/>
    <property type="match status" value="1"/>
</dbReference>
<dbReference type="PANTHER" id="PTHR43086:SF3">
    <property type="entry name" value="NADP-DEPENDENT 3-HYDROXY ACID DEHYDROGENASE YDFG"/>
    <property type="match status" value="1"/>
</dbReference>
<dbReference type="AlphaFoldDB" id="A0A4R8XW11"/>
<dbReference type="EMBL" id="SOGN01000022">
    <property type="protein sequence ID" value="TFC82782.1"/>
    <property type="molecule type" value="Genomic_DNA"/>
</dbReference>
<evidence type="ECO:0000313" key="5">
    <source>
        <dbReference type="Proteomes" id="UP000298433"/>
    </source>
</evidence>
<dbReference type="GO" id="GO:0016491">
    <property type="term" value="F:oxidoreductase activity"/>
    <property type="evidence" value="ECO:0007669"/>
    <property type="project" value="UniProtKB-KW"/>
</dbReference>
<dbReference type="SUPFAM" id="SSF51735">
    <property type="entry name" value="NAD(P)-binding Rossmann-fold domains"/>
    <property type="match status" value="1"/>
</dbReference>
<proteinExistence type="inferred from homology"/>
<evidence type="ECO:0000256" key="1">
    <source>
        <dbReference type="ARBA" id="ARBA00006484"/>
    </source>
</evidence>